<feature type="region of interest" description="Disordered" evidence="1">
    <location>
        <begin position="1"/>
        <end position="51"/>
    </location>
</feature>
<proteinExistence type="predicted"/>
<sequence>MSSLPATDDDDDDDDDEDYDEDYEVEKDDGALPSPKPTRWSLHSSCKRPPDVGGRLSMKHALFIRMNRSFRKKFVVTAGSLLYRLLIAVSRKSSRKSRDRTNPVPQNPGSCRYVKNSNNK</sequence>
<reference evidence="2 3" key="1">
    <citation type="journal article" date="2024" name="Ann. Entomol. Soc. Am.">
        <title>Genomic analyses of the southern and eastern yellowjacket wasps (Hymenoptera: Vespidae) reveal evolutionary signatures of social life.</title>
        <authorList>
            <person name="Catto M.A."/>
            <person name="Caine P.B."/>
            <person name="Orr S.E."/>
            <person name="Hunt B.G."/>
            <person name="Goodisman M.A.D."/>
        </authorList>
    </citation>
    <scope>NUCLEOTIDE SEQUENCE [LARGE SCALE GENOMIC DNA]</scope>
    <source>
        <strain evidence="2">232</strain>
        <tissue evidence="2">Head and thorax</tissue>
    </source>
</reference>
<evidence type="ECO:0000256" key="1">
    <source>
        <dbReference type="SAM" id="MobiDB-lite"/>
    </source>
</evidence>
<comment type="caution">
    <text evidence="2">The sequence shown here is derived from an EMBL/GenBank/DDBJ whole genome shotgun (WGS) entry which is preliminary data.</text>
</comment>
<dbReference type="Proteomes" id="UP001607303">
    <property type="component" value="Unassembled WGS sequence"/>
</dbReference>
<dbReference type="EMBL" id="JAYRBN010000028">
    <property type="protein sequence ID" value="KAL2749047.1"/>
    <property type="molecule type" value="Genomic_DNA"/>
</dbReference>
<evidence type="ECO:0000313" key="2">
    <source>
        <dbReference type="EMBL" id="KAL2749047.1"/>
    </source>
</evidence>
<feature type="region of interest" description="Disordered" evidence="1">
    <location>
        <begin position="91"/>
        <end position="120"/>
    </location>
</feature>
<accession>A0ABD2CVD7</accession>
<evidence type="ECO:0000313" key="3">
    <source>
        <dbReference type="Proteomes" id="UP001607303"/>
    </source>
</evidence>
<gene>
    <name evidence="2" type="ORF">V1477_002657</name>
</gene>
<feature type="compositionally biased region" description="Polar residues" evidence="1">
    <location>
        <begin position="103"/>
        <end position="120"/>
    </location>
</feature>
<feature type="compositionally biased region" description="Acidic residues" evidence="1">
    <location>
        <begin position="7"/>
        <end position="27"/>
    </location>
</feature>
<dbReference type="AlphaFoldDB" id="A0ABD2CVD7"/>
<keyword evidence="3" id="KW-1185">Reference proteome</keyword>
<protein>
    <submittedName>
        <fullName evidence="2">Uncharacterized protein</fullName>
    </submittedName>
</protein>
<name>A0ABD2CVD7_VESMC</name>
<organism evidence="2 3">
    <name type="scientific">Vespula maculifrons</name>
    <name type="common">Eastern yellow jacket</name>
    <name type="synonym">Wasp</name>
    <dbReference type="NCBI Taxonomy" id="7453"/>
    <lineage>
        <taxon>Eukaryota</taxon>
        <taxon>Metazoa</taxon>
        <taxon>Ecdysozoa</taxon>
        <taxon>Arthropoda</taxon>
        <taxon>Hexapoda</taxon>
        <taxon>Insecta</taxon>
        <taxon>Pterygota</taxon>
        <taxon>Neoptera</taxon>
        <taxon>Endopterygota</taxon>
        <taxon>Hymenoptera</taxon>
        <taxon>Apocrita</taxon>
        <taxon>Aculeata</taxon>
        <taxon>Vespoidea</taxon>
        <taxon>Vespidae</taxon>
        <taxon>Vespinae</taxon>
        <taxon>Vespula</taxon>
    </lineage>
</organism>